<proteinExistence type="predicted"/>
<reference evidence="1" key="1">
    <citation type="submission" date="2019-08" db="EMBL/GenBank/DDBJ databases">
        <authorList>
            <person name="Kucharzyk K."/>
            <person name="Murdoch R.W."/>
            <person name="Higgins S."/>
            <person name="Loffler F."/>
        </authorList>
    </citation>
    <scope>NUCLEOTIDE SEQUENCE</scope>
</reference>
<organism evidence="1">
    <name type="scientific">bioreactor metagenome</name>
    <dbReference type="NCBI Taxonomy" id="1076179"/>
    <lineage>
        <taxon>unclassified sequences</taxon>
        <taxon>metagenomes</taxon>
        <taxon>ecological metagenomes</taxon>
    </lineage>
</organism>
<accession>A0A644VZ72</accession>
<gene>
    <name evidence="1" type="ORF">SDC9_42789</name>
</gene>
<dbReference type="AlphaFoldDB" id="A0A644VZ72"/>
<protein>
    <submittedName>
        <fullName evidence="1">Uncharacterized protein</fullName>
    </submittedName>
</protein>
<sequence>MFIELKCKNCNKRFDINFDNKEVEVNKCPKCGALLSSYESERLWHLAETYYSDTKSLNSVSVAGIHEAQKSIVISSDIDSLNELYNISNPDVRQRMTSLFDLFYLLMFHDSKDKKIKELDNTIKEVRTLWEKRINAKEKIAKELLCIDGEDEKNG</sequence>
<dbReference type="EMBL" id="VSSQ01000517">
    <property type="protein sequence ID" value="MPL96607.1"/>
    <property type="molecule type" value="Genomic_DNA"/>
</dbReference>
<comment type="caution">
    <text evidence="1">The sequence shown here is derived from an EMBL/GenBank/DDBJ whole genome shotgun (WGS) entry which is preliminary data.</text>
</comment>
<evidence type="ECO:0000313" key="1">
    <source>
        <dbReference type="EMBL" id="MPL96607.1"/>
    </source>
</evidence>
<name>A0A644VZ72_9ZZZZ</name>